<feature type="transmembrane region" description="Helical" evidence="1">
    <location>
        <begin position="124"/>
        <end position="142"/>
    </location>
</feature>
<keyword evidence="1" id="KW-0472">Membrane</keyword>
<gene>
    <name evidence="3" type="ORF">H5411_33430</name>
</gene>
<dbReference type="Proteomes" id="UP000550260">
    <property type="component" value="Unassembled WGS sequence"/>
</dbReference>
<evidence type="ECO:0000313" key="4">
    <source>
        <dbReference type="Proteomes" id="UP000550260"/>
    </source>
</evidence>
<dbReference type="PANTHER" id="PTHR34386:SF1">
    <property type="entry name" value="GLUTAREDOXIN-LIKE PROTEIN NRDH"/>
    <property type="match status" value="1"/>
</dbReference>
<keyword evidence="1" id="KW-0812">Transmembrane</keyword>
<evidence type="ECO:0000259" key="2">
    <source>
        <dbReference type="Pfam" id="PF00462"/>
    </source>
</evidence>
<dbReference type="Pfam" id="PF00462">
    <property type="entry name" value="Glutaredoxin"/>
    <property type="match status" value="1"/>
</dbReference>
<dbReference type="GO" id="GO:0009055">
    <property type="term" value="F:electron transfer activity"/>
    <property type="evidence" value="ECO:0007669"/>
    <property type="project" value="TreeGrafter"/>
</dbReference>
<dbReference type="PANTHER" id="PTHR34386">
    <property type="entry name" value="GLUTAREDOXIN"/>
    <property type="match status" value="1"/>
</dbReference>
<reference evidence="3 4" key="1">
    <citation type="submission" date="2020-08" db="EMBL/GenBank/DDBJ databases">
        <title>Amycolatopsis echigonensis JCM 21831.</title>
        <authorList>
            <person name="Tedsree N."/>
            <person name="Kuncharoen N."/>
            <person name="Likhitwitayawuid K."/>
            <person name="Tanasupawat S."/>
        </authorList>
    </citation>
    <scope>NUCLEOTIDE SEQUENCE [LARGE SCALE GENOMIC DNA]</scope>
    <source>
        <strain evidence="3 4">JCM 21831</strain>
    </source>
</reference>
<name>A0A8E2B7L3_9PSEU</name>
<dbReference type="Gene3D" id="3.40.30.10">
    <property type="entry name" value="Glutaredoxin"/>
    <property type="match status" value="1"/>
</dbReference>
<comment type="caution">
    <text evidence="3">The sequence shown here is derived from an EMBL/GenBank/DDBJ whole genome shotgun (WGS) entry which is preliminary data.</text>
</comment>
<dbReference type="EMBL" id="JACJHR010000064">
    <property type="protein sequence ID" value="MBB2504031.1"/>
    <property type="molecule type" value="Genomic_DNA"/>
</dbReference>
<dbReference type="InterPro" id="IPR051548">
    <property type="entry name" value="Grx-like_ET"/>
</dbReference>
<evidence type="ECO:0000256" key="1">
    <source>
        <dbReference type="SAM" id="Phobius"/>
    </source>
</evidence>
<proteinExistence type="predicted"/>
<accession>A0A8E2B7L3</accession>
<dbReference type="InterPro" id="IPR002109">
    <property type="entry name" value="Glutaredoxin"/>
</dbReference>
<dbReference type="GO" id="GO:0045454">
    <property type="term" value="P:cell redox homeostasis"/>
    <property type="evidence" value="ECO:0007669"/>
    <property type="project" value="TreeGrafter"/>
</dbReference>
<feature type="transmembrane region" description="Helical" evidence="1">
    <location>
        <begin position="100"/>
        <end position="118"/>
    </location>
</feature>
<dbReference type="RefSeq" id="WP_183126109.1">
    <property type="nucleotide sequence ID" value="NZ_JACJHR010000064.1"/>
</dbReference>
<dbReference type="InterPro" id="IPR036249">
    <property type="entry name" value="Thioredoxin-like_sf"/>
</dbReference>
<dbReference type="SUPFAM" id="SSF52833">
    <property type="entry name" value="Thioredoxin-like"/>
    <property type="match status" value="1"/>
</dbReference>
<sequence length="218" mass="22860">MSTHVEFYWRPGCPFCSRLRGDLRRVGLPLREINIWERPAAAATVRAVAGGNETVPTVVVGEKAMVNPTAGQVLDAVRAQAPELLDEVDGDAVTRLAQGAWWGGAVLSVVVAVAWFLLATAHPATTYHFAPMLVAAAWPVTRRWRTRTVLPGRVAVRTALGGATVAMVITALLAVRHALAGPTLLGTGGALTETLIAVAMGAVFGGVLAVTGRRKAGQ</sequence>
<feature type="domain" description="Glutaredoxin" evidence="2">
    <location>
        <begin position="5"/>
        <end position="63"/>
    </location>
</feature>
<protein>
    <submittedName>
        <fullName evidence="3">Glutaredoxin</fullName>
    </submittedName>
</protein>
<feature type="transmembrane region" description="Helical" evidence="1">
    <location>
        <begin position="195"/>
        <end position="212"/>
    </location>
</feature>
<keyword evidence="1" id="KW-1133">Transmembrane helix</keyword>
<organism evidence="3 4">
    <name type="scientific">Amycolatopsis echigonensis</name>
    <dbReference type="NCBI Taxonomy" id="2576905"/>
    <lineage>
        <taxon>Bacteria</taxon>
        <taxon>Bacillati</taxon>
        <taxon>Actinomycetota</taxon>
        <taxon>Actinomycetes</taxon>
        <taxon>Pseudonocardiales</taxon>
        <taxon>Pseudonocardiaceae</taxon>
        <taxon>Amycolatopsis</taxon>
    </lineage>
</organism>
<evidence type="ECO:0000313" key="3">
    <source>
        <dbReference type="EMBL" id="MBB2504031.1"/>
    </source>
</evidence>
<dbReference type="AlphaFoldDB" id="A0A8E2B7L3"/>
<dbReference type="PROSITE" id="PS51354">
    <property type="entry name" value="GLUTAREDOXIN_2"/>
    <property type="match status" value="1"/>
</dbReference>
<feature type="transmembrane region" description="Helical" evidence="1">
    <location>
        <begin position="154"/>
        <end position="175"/>
    </location>
</feature>